<gene>
    <name evidence="1" type="ORF">GPNADHDJ_04166</name>
</gene>
<evidence type="ECO:0000313" key="1">
    <source>
        <dbReference type="EMBL" id="QNG79912.1"/>
    </source>
</evidence>
<proteinExistence type="predicted"/>
<dbReference type="AlphaFoldDB" id="A0AAX1IKQ3"/>
<protein>
    <submittedName>
        <fullName evidence="1">Uncharacterized protein</fullName>
    </submittedName>
</protein>
<reference evidence="1 2" key="1">
    <citation type="submission" date="2020-08" db="EMBL/GenBank/DDBJ databases">
        <title>Phenotypic and transcriptomic analysis of seven clinical Stenotrophomonas maltophilia isolates identify a small set of shared and commonly regulated genes involved in biofilm lifestyle.</title>
        <authorList>
            <person name="Alio I."/>
            <person name="Gudzuhn M."/>
            <person name="Streit W."/>
        </authorList>
    </citation>
    <scope>NUCLEOTIDE SEQUENCE [LARGE SCALE GENOMIC DNA]</scope>
    <source>
        <strain evidence="1 2">UHH_SKK55</strain>
    </source>
</reference>
<dbReference type="RefSeq" id="WP_154350776.1">
    <property type="nucleotide sequence ID" value="NZ_CP040433.1"/>
</dbReference>
<sequence>MKVQMQRQAIRLRVDEEELARLLVGESVDNMTRLGGDYGWGVVLSLHAGEQAVVLSAGEYCRLALPREAIRTLAARLPCRDGLGFSITLDDISLQIQFDVDVRDSLRQRGPHRRAASVQE</sequence>
<dbReference type="EMBL" id="CP060025">
    <property type="protein sequence ID" value="QNG79912.1"/>
    <property type="molecule type" value="Genomic_DNA"/>
</dbReference>
<organism evidence="1 2">
    <name type="scientific">Stenotrophomonas maltophilia</name>
    <name type="common">Pseudomonas maltophilia</name>
    <name type="synonym">Xanthomonas maltophilia</name>
    <dbReference type="NCBI Taxonomy" id="40324"/>
    <lineage>
        <taxon>Bacteria</taxon>
        <taxon>Pseudomonadati</taxon>
        <taxon>Pseudomonadota</taxon>
        <taxon>Gammaproteobacteria</taxon>
        <taxon>Lysobacterales</taxon>
        <taxon>Lysobacteraceae</taxon>
        <taxon>Stenotrophomonas</taxon>
        <taxon>Stenotrophomonas maltophilia group</taxon>
    </lineage>
</organism>
<accession>A0AAX1IKQ3</accession>
<evidence type="ECO:0000313" key="2">
    <source>
        <dbReference type="Proteomes" id="UP000515598"/>
    </source>
</evidence>
<name>A0AAX1IKQ3_STEMA</name>
<dbReference type="Proteomes" id="UP000515598">
    <property type="component" value="Chromosome"/>
</dbReference>